<dbReference type="Pfam" id="PF06428">
    <property type="entry name" value="Sec2p"/>
    <property type="match status" value="1"/>
</dbReference>
<dbReference type="GO" id="GO:0006887">
    <property type="term" value="P:exocytosis"/>
    <property type="evidence" value="ECO:0007669"/>
    <property type="project" value="TreeGrafter"/>
</dbReference>
<dbReference type="CDD" id="cd21044">
    <property type="entry name" value="Rab11BD_RAB3IP_like"/>
    <property type="match status" value="1"/>
</dbReference>
<dbReference type="EMBL" id="KZ454988">
    <property type="protein sequence ID" value="PKI85090.1"/>
    <property type="molecule type" value="Genomic_DNA"/>
</dbReference>
<proteinExistence type="predicted"/>
<feature type="region of interest" description="Disordered" evidence="3">
    <location>
        <begin position="1"/>
        <end position="65"/>
    </location>
</feature>
<evidence type="ECO:0000259" key="4">
    <source>
        <dbReference type="Pfam" id="PF06428"/>
    </source>
</evidence>
<reference evidence="5 6" key="1">
    <citation type="submission" date="2017-10" db="EMBL/GenBank/DDBJ databases">
        <title>A novel species of cold-tolerant Malassezia isolated from bats.</title>
        <authorList>
            <person name="Lorch J.M."/>
            <person name="Palmer J.M."/>
            <person name="Vanderwolf K.J."/>
            <person name="Schmidt K.Z."/>
            <person name="Verant M.L."/>
            <person name="Weller T.J."/>
            <person name="Blehert D.S."/>
        </authorList>
    </citation>
    <scope>NUCLEOTIDE SEQUENCE [LARGE SCALE GENOMIC DNA]</scope>
    <source>
        <strain evidence="5 6">NWHC:44797-103</strain>
    </source>
</reference>
<feature type="compositionally biased region" description="Basic and acidic residues" evidence="3">
    <location>
        <begin position="12"/>
        <end position="23"/>
    </location>
</feature>
<sequence length="796" mass="86751">MGRAKGQKGKANKAEAIDARPDEDVAVADGTRAASPSLDAAAPAIASEDAPPSDPGPAPLEGAAFAADTDPTDEALLPAVYDAVLDGVPTSQNLQSPVKHRSTARFLENLSPTERVHDLQNQVVGLNAKLVTSYNRISDLEDALSLAHSHILKHTTHIAELSKEREHHLFALNTGLLVEKAHVTSEMQRMMDRVVDETQQRGKAESDKTRIEAELEELSASLFNEANKMVAVERLARAKAESKCDQVEESLRDTERIMAEQQIMLKNLQAEVQSICPGGEQHVAMNALTLSDSMSTQHTELQPILNHAYSVNILPFYEFIAFVDYLRAQHSQVSQYHAMHRNGSDWTLDPSAVPHLGVSLGGVVTPSLTGHAGVVRHRDYPYLPSTAEQLVQLSSQTSLPFVRRAQEEDSDPCIRLSQAPGLNWLSRRQTGNAVLDGSLVIEPLFAGGNVVDAERLYQEYGHLPPATCALCGTDMLDIGALLPGAQPLPEQDMQRSSSGRRSLPSFFHSFRRSVASADRSSLSIPMGHASESDEDLSRAGSPRTAANKLPIPTHYFCISGHASNKYMICPHYCLQRLRAACGFWSFIRTLERTIVLEGKMRPDVVGATRIVRAKVLMGLEDEGPMGERPDGIVDAEQIEAGVEAAHKAEAAAERARAAEDAEQEDVFEDAEEEEKKRKEGEEALGAEDNSLDTEAAAAEAADAHGAENAQQETVSAQDTVSPADKAHAAPLDKPPPLPKRETPMLPPQPPHASKTAPPSLHAQERDLEWEENLWKEVMHLKEAMWKARVGLQHIAA</sequence>
<protein>
    <recommendedName>
        <fullName evidence="4">GDP/GTP exchange factor Sec2 N-terminal domain-containing protein</fullName>
    </recommendedName>
</protein>
<feature type="region of interest" description="Disordered" evidence="3">
    <location>
        <begin position="521"/>
        <end position="545"/>
    </location>
</feature>
<dbReference type="SUPFAM" id="SSF144284">
    <property type="entry name" value="Sec2 N-terminal region"/>
    <property type="match status" value="1"/>
</dbReference>
<dbReference type="STRING" id="2020962.A0A2N1JEX8"/>
<gene>
    <name evidence="5" type="ORF">MVES_001228</name>
</gene>
<evidence type="ECO:0000256" key="2">
    <source>
        <dbReference type="SAM" id="Coils"/>
    </source>
</evidence>
<dbReference type="GO" id="GO:0070319">
    <property type="term" value="C:Golgi to plasma membrane transport vesicle"/>
    <property type="evidence" value="ECO:0007669"/>
    <property type="project" value="TreeGrafter"/>
</dbReference>
<keyword evidence="1 2" id="KW-0175">Coiled coil</keyword>
<feature type="compositionally biased region" description="Basic and acidic residues" evidence="3">
    <location>
        <begin position="644"/>
        <end position="659"/>
    </location>
</feature>
<evidence type="ECO:0000313" key="6">
    <source>
        <dbReference type="Proteomes" id="UP000232875"/>
    </source>
</evidence>
<dbReference type="PANTHER" id="PTHR14430:SF0">
    <property type="entry name" value="SEC2P DOMAIN-CONTAINING PROTEIN"/>
    <property type="match status" value="1"/>
</dbReference>
<name>A0A2N1JEX8_9BASI</name>
<evidence type="ECO:0000313" key="5">
    <source>
        <dbReference type="EMBL" id="PKI85090.1"/>
    </source>
</evidence>
<accession>A0A2N1JEX8</accession>
<feature type="region of interest" description="Disordered" evidence="3">
    <location>
        <begin position="644"/>
        <end position="764"/>
    </location>
</feature>
<evidence type="ECO:0000256" key="1">
    <source>
        <dbReference type="ARBA" id="ARBA00023054"/>
    </source>
</evidence>
<feature type="compositionally biased region" description="Basic residues" evidence="3">
    <location>
        <begin position="1"/>
        <end position="11"/>
    </location>
</feature>
<dbReference type="GO" id="GO:0051286">
    <property type="term" value="C:cell tip"/>
    <property type="evidence" value="ECO:0007669"/>
    <property type="project" value="TreeGrafter"/>
</dbReference>
<dbReference type="Gene3D" id="6.10.140.910">
    <property type="match status" value="1"/>
</dbReference>
<keyword evidence="6" id="KW-1185">Reference proteome</keyword>
<feature type="compositionally biased region" description="Acidic residues" evidence="3">
    <location>
        <begin position="660"/>
        <end position="672"/>
    </location>
</feature>
<organism evidence="5 6">
    <name type="scientific">Malassezia vespertilionis</name>
    <dbReference type="NCBI Taxonomy" id="2020962"/>
    <lineage>
        <taxon>Eukaryota</taxon>
        <taxon>Fungi</taxon>
        <taxon>Dikarya</taxon>
        <taxon>Basidiomycota</taxon>
        <taxon>Ustilaginomycotina</taxon>
        <taxon>Malasseziomycetes</taxon>
        <taxon>Malasseziales</taxon>
        <taxon>Malasseziaceae</taxon>
        <taxon>Malassezia</taxon>
    </lineage>
</organism>
<feature type="compositionally biased region" description="Polar residues" evidence="3">
    <location>
        <begin position="710"/>
        <end position="720"/>
    </location>
</feature>
<dbReference type="InterPro" id="IPR009449">
    <property type="entry name" value="Sec2_N"/>
</dbReference>
<feature type="compositionally biased region" description="Low complexity" evidence="3">
    <location>
        <begin position="33"/>
        <end position="50"/>
    </location>
</feature>
<dbReference type="AlphaFoldDB" id="A0A2N1JEX8"/>
<evidence type="ECO:0000256" key="3">
    <source>
        <dbReference type="SAM" id="MobiDB-lite"/>
    </source>
</evidence>
<dbReference type="InterPro" id="IPR040351">
    <property type="entry name" value="RAB3IL/RAB3IP/Sec2"/>
</dbReference>
<feature type="domain" description="GDP/GTP exchange factor Sec2 N-terminal" evidence="4">
    <location>
        <begin position="138"/>
        <end position="273"/>
    </location>
</feature>
<dbReference type="PANTHER" id="PTHR14430">
    <property type="entry name" value="RABIN3-RELATED"/>
    <property type="match status" value="1"/>
</dbReference>
<dbReference type="GO" id="GO:0005085">
    <property type="term" value="F:guanyl-nucleotide exchange factor activity"/>
    <property type="evidence" value="ECO:0007669"/>
    <property type="project" value="InterPro"/>
</dbReference>
<dbReference type="Proteomes" id="UP000232875">
    <property type="component" value="Unassembled WGS sequence"/>
</dbReference>
<dbReference type="OrthoDB" id="1748564at2759"/>
<feature type="compositionally biased region" description="Acidic residues" evidence="3">
    <location>
        <begin position="682"/>
        <end position="691"/>
    </location>
</feature>
<feature type="coiled-coil region" evidence="2">
    <location>
        <begin position="201"/>
        <end position="271"/>
    </location>
</feature>